<dbReference type="GO" id="GO:0015385">
    <property type="term" value="F:sodium:proton antiporter activity"/>
    <property type="evidence" value="ECO:0007669"/>
    <property type="project" value="InterPro"/>
</dbReference>
<dbReference type="Gene3D" id="6.10.140.1330">
    <property type="match status" value="1"/>
</dbReference>
<dbReference type="InterPro" id="IPR018422">
    <property type="entry name" value="Cation/H_exchanger_CPA1"/>
</dbReference>
<dbReference type="RefSeq" id="WP_080885277.1">
    <property type="nucleotide sequence ID" value="NZ_LT828648.1"/>
</dbReference>
<feature type="transmembrane region" description="Helical" evidence="10">
    <location>
        <begin position="268"/>
        <end position="291"/>
    </location>
</feature>
<dbReference type="NCBIfam" id="TIGR00831">
    <property type="entry name" value="a_cpa1"/>
    <property type="match status" value="1"/>
</dbReference>
<feature type="transmembrane region" description="Helical" evidence="10">
    <location>
        <begin position="158"/>
        <end position="178"/>
    </location>
</feature>
<keyword evidence="10" id="KW-0050">Antiport</keyword>
<evidence type="ECO:0000256" key="2">
    <source>
        <dbReference type="ARBA" id="ARBA00022448"/>
    </source>
</evidence>
<evidence type="ECO:0000256" key="4">
    <source>
        <dbReference type="ARBA" id="ARBA00022692"/>
    </source>
</evidence>
<comment type="subcellular location">
    <subcellularLocation>
        <location evidence="1 10">Cell membrane</location>
        <topology evidence="1 10">Multi-pass membrane protein</topology>
    </subcellularLocation>
</comment>
<dbReference type="EMBL" id="LT828648">
    <property type="protein sequence ID" value="SLM46627.1"/>
    <property type="molecule type" value="Genomic_DNA"/>
</dbReference>
<keyword evidence="6 10" id="KW-0915">Sodium</keyword>
<dbReference type="KEGG" id="nja:NSJP_0455"/>
<evidence type="ECO:0000256" key="7">
    <source>
        <dbReference type="ARBA" id="ARBA00023065"/>
    </source>
</evidence>
<dbReference type="PANTHER" id="PTHR10110">
    <property type="entry name" value="SODIUM/HYDROGEN EXCHANGER"/>
    <property type="match status" value="1"/>
</dbReference>
<proteinExistence type="inferred from homology"/>
<accession>A0A1W1I0W9</accession>
<feature type="transmembrane region" description="Helical" evidence="10">
    <location>
        <begin position="185"/>
        <end position="205"/>
    </location>
</feature>
<dbReference type="Proteomes" id="UP000192042">
    <property type="component" value="Chromosome I"/>
</dbReference>
<feature type="transmembrane region" description="Helical" evidence="10">
    <location>
        <begin position="6"/>
        <end position="24"/>
    </location>
</feature>
<evidence type="ECO:0000256" key="9">
    <source>
        <dbReference type="ARBA" id="ARBA00023201"/>
    </source>
</evidence>
<evidence type="ECO:0000259" key="11">
    <source>
        <dbReference type="Pfam" id="PF00999"/>
    </source>
</evidence>
<feature type="domain" description="Cation/H+ exchanger transmembrane" evidence="11">
    <location>
        <begin position="14"/>
        <end position="407"/>
    </location>
</feature>
<feature type="transmembrane region" description="Helical" evidence="10">
    <location>
        <begin position="303"/>
        <end position="328"/>
    </location>
</feature>
<feature type="transmembrane region" description="Helical" evidence="10">
    <location>
        <begin position="384"/>
        <end position="403"/>
    </location>
</feature>
<keyword evidence="4 10" id="KW-0812">Transmembrane</keyword>
<dbReference type="InterPro" id="IPR004705">
    <property type="entry name" value="Cation/H_exchanger_CPA1_bac"/>
</dbReference>
<feature type="transmembrane region" description="Helical" evidence="10">
    <location>
        <begin position="86"/>
        <end position="109"/>
    </location>
</feature>
<evidence type="ECO:0000313" key="12">
    <source>
        <dbReference type="EMBL" id="SLM46627.1"/>
    </source>
</evidence>
<keyword evidence="3 10" id="KW-1003">Cell membrane</keyword>
<keyword evidence="8 10" id="KW-0472">Membrane</keyword>
<comment type="similarity">
    <text evidence="10">Belongs to the monovalent cation:proton antiporter 1 (CPA1) transporter (TC 2.A.36) family.</text>
</comment>
<evidence type="ECO:0000256" key="8">
    <source>
        <dbReference type="ARBA" id="ARBA00023136"/>
    </source>
</evidence>
<dbReference type="AlphaFoldDB" id="A0A1W1I0W9"/>
<dbReference type="STRING" id="1325564.NSJP_0455"/>
<feature type="transmembrane region" description="Helical" evidence="10">
    <location>
        <begin position="348"/>
        <end position="372"/>
    </location>
</feature>
<gene>
    <name evidence="12" type="ORF">NSJP_0455</name>
</gene>
<keyword evidence="9 10" id="KW-0739">Sodium transport</keyword>
<dbReference type="InterPro" id="IPR006153">
    <property type="entry name" value="Cation/H_exchanger_TM"/>
</dbReference>
<dbReference type="GO" id="GO:0098719">
    <property type="term" value="P:sodium ion import across plasma membrane"/>
    <property type="evidence" value="ECO:0007669"/>
    <property type="project" value="TreeGrafter"/>
</dbReference>
<name>A0A1W1I0W9_9BACT</name>
<reference evidence="12 13" key="1">
    <citation type="submission" date="2017-03" db="EMBL/GenBank/DDBJ databases">
        <authorList>
            <person name="Afonso C.L."/>
            <person name="Miller P.J."/>
            <person name="Scott M.A."/>
            <person name="Spackman E."/>
            <person name="Goraichik I."/>
            <person name="Dimitrov K.M."/>
            <person name="Suarez D.L."/>
            <person name="Swayne D.E."/>
        </authorList>
    </citation>
    <scope>NUCLEOTIDE SEQUENCE [LARGE SCALE GENOMIC DNA]</scope>
    <source>
        <strain evidence="12">Genome sequencing of Nitrospira japonica strain NJ11</strain>
    </source>
</reference>
<dbReference type="GO" id="GO:0015386">
    <property type="term" value="F:potassium:proton antiporter activity"/>
    <property type="evidence" value="ECO:0007669"/>
    <property type="project" value="TreeGrafter"/>
</dbReference>
<keyword evidence="2 10" id="KW-0813">Transport</keyword>
<feature type="transmembrane region" description="Helical" evidence="10">
    <location>
        <begin position="31"/>
        <end position="51"/>
    </location>
</feature>
<feature type="transmembrane region" description="Helical" evidence="10">
    <location>
        <begin position="225"/>
        <end position="248"/>
    </location>
</feature>
<dbReference type="Pfam" id="PF00999">
    <property type="entry name" value="Na_H_Exchanger"/>
    <property type="match status" value="1"/>
</dbReference>
<dbReference type="GO" id="GO:0005886">
    <property type="term" value="C:plasma membrane"/>
    <property type="evidence" value="ECO:0007669"/>
    <property type="project" value="UniProtKB-SubCell"/>
</dbReference>
<evidence type="ECO:0000313" key="13">
    <source>
        <dbReference type="Proteomes" id="UP000192042"/>
    </source>
</evidence>
<keyword evidence="5 10" id="KW-1133">Transmembrane helix</keyword>
<dbReference type="OrthoDB" id="9809206at2"/>
<organism evidence="12 13">
    <name type="scientific">Nitrospira japonica</name>
    <dbReference type="NCBI Taxonomy" id="1325564"/>
    <lineage>
        <taxon>Bacteria</taxon>
        <taxon>Pseudomonadati</taxon>
        <taxon>Nitrospirota</taxon>
        <taxon>Nitrospiria</taxon>
        <taxon>Nitrospirales</taxon>
        <taxon>Nitrospiraceae</taxon>
        <taxon>Nitrospira</taxon>
    </lineage>
</organism>
<evidence type="ECO:0000256" key="1">
    <source>
        <dbReference type="ARBA" id="ARBA00004651"/>
    </source>
</evidence>
<keyword evidence="7 10" id="KW-0406">Ion transport</keyword>
<sequence length="538" mass="57734">MQGLHQLEVIILLLAAVLALTTIAEKILVPYPILLVIGGLVLGVIPGLPTVSLNPDLVFLVFLPPILWAAAYFTSLRDFRFNLRPILLLAVVLVLLTTASIAAVARALLPGIGWAEAIALGAIVSPPDAVSATAISRRLRIPRRVVTILEGESLVNDATALVLYRAAVGAAVSGSFLLGHAVLEFCFAAIAGIAIGIGVAWLARWSLCATEDAFTHIAITLLSPYIAWVLGESVDASAVLACVAGGIYMRQQFSSAVAPSTRIQAKAVWSLLVFLLNGIIFILIGLELGPLRDTLPEGRLGPIVLAGAVIGLTAIVVRILWVPLGAIVPRWLSPALRARDPMPPRSSIFLISWTGMRGIVTLAAALALPVTTAAGAPFPFRTEIILISFMVILATLVVQGLSLPPLIRLLKLEDDHGLEHEESLAREHAATAALTRLDQLVGQEGIPDDQIERLRHQYSRRLEGFSRFGASRVEGAGDAIESFQRLHHEILTAERMALIDLRNDGTISDDVLHQLEQELDVAAVHLGVGERRINRRKA</sequence>
<evidence type="ECO:0000256" key="3">
    <source>
        <dbReference type="ARBA" id="ARBA00022475"/>
    </source>
</evidence>
<evidence type="ECO:0000256" key="6">
    <source>
        <dbReference type="ARBA" id="ARBA00023053"/>
    </source>
</evidence>
<comment type="function">
    <text evidence="10">Na(+)/H(+) antiporter that extrudes sodium in exchange for external protons.</text>
</comment>
<dbReference type="PANTHER" id="PTHR10110:SF86">
    <property type="entry name" value="SODIUM_HYDROGEN EXCHANGER 7"/>
    <property type="match status" value="1"/>
</dbReference>
<dbReference type="GO" id="GO:0051453">
    <property type="term" value="P:regulation of intracellular pH"/>
    <property type="evidence" value="ECO:0007669"/>
    <property type="project" value="TreeGrafter"/>
</dbReference>
<evidence type="ECO:0000256" key="5">
    <source>
        <dbReference type="ARBA" id="ARBA00022989"/>
    </source>
</evidence>
<feature type="transmembrane region" description="Helical" evidence="10">
    <location>
        <begin position="57"/>
        <end position="74"/>
    </location>
</feature>
<protein>
    <submittedName>
        <fullName evidence="12">Putative Na+/H+ antiporter</fullName>
    </submittedName>
</protein>
<keyword evidence="13" id="KW-1185">Reference proteome</keyword>
<evidence type="ECO:0000256" key="10">
    <source>
        <dbReference type="RuleBase" id="RU366002"/>
    </source>
</evidence>